<keyword evidence="6 13" id="KW-0418">Kinase</keyword>
<evidence type="ECO:0000256" key="2">
    <source>
        <dbReference type="ARBA" id="ARBA00022516"/>
    </source>
</evidence>
<dbReference type="Pfam" id="PF00781">
    <property type="entry name" value="DAGK_cat"/>
    <property type="match status" value="1"/>
</dbReference>
<evidence type="ECO:0000256" key="8">
    <source>
        <dbReference type="ARBA" id="ARBA00022842"/>
    </source>
</evidence>
<evidence type="ECO:0000256" key="5">
    <source>
        <dbReference type="ARBA" id="ARBA00022741"/>
    </source>
</evidence>
<dbReference type="RefSeq" id="WP_386673609.1">
    <property type="nucleotide sequence ID" value="NZ_JBHLTG010000007.1"/>
</dbReference>
<evidence type="ECO:0000256" key="1">
    <source>
        <dbReference type="ARBA" id="ARBA00001946"/>
    </source>
</evidence>
<keyword evidence="7" id="KW-0067">ATP-binding</keyword>
<keyword evidence="10" id="KW-0594">Phospholipid biosynthesis</keyword>
<name>A0ABV6RXL5_9GAMM</name>
<dbReference type="Proteomes" id="UP001589896">
    <property type="component" value="Unassembled WGS sequence"/>
</dbReference>
<comment type="cofactor">
    <cofactor evidence="1">
        <name>Mg(2+)</name>
        <dbReference type="ChEBI" id="CHEBI:18420"/>
    </cofactor>
</comment>
<evidence type="ECO:0000259" key="12">
    <source>
        <dbReference type="PROSITE" id="PS50146"/>
    </source>
</evidence>
<dbReference type="InterPro" id="IPR050187">
    <property type="entry name" value="Lipid_Phosphate_FormReg"/>
</dbReference>
<dbReference type="Gene3D" id="3.40.50.10330">
    <property type="entry name" value="Probable inorganic polyphosphate/atp-NAD kinase, domain 1"/>
    <property type="match status" value="1"/>
</dbReference>
<keyword evidence="3 13" id="KW-0808">Transferase</keyword>
<reference evidence="13 14" key="1">
    <citation type="submission" date="2024-09" db="EMBL/GenBank/DDBJ databases">
        <authorList>
            <person name="Sun Q."/>
            <person name="Mori K."/>
        </authorList>
    </citation>
    <scope>NUCLEOTIDE SEQUENCE [LARGE SCALE GENOMIC DNA]</scope>
    <source>
        <strain evidence="13 14">KCTC 23076</strain>
    </source>
</reference>
<dbReference type="NCBIfam" id="TIGR00147">
    <property type="entry name" value="YegS/Rv2252/BmrU family lipid kinase"/>
    <property type="match status" value="1"/>
</dbReference>
<dbReference type="PANTHER" id="PTHR12358:SF106">
    <property type="entry name" value="LIPID KINASE YEGS"/>
    <property type="match status" value="1"/>
</dbReference>
<dbReference type="EMBL" id="JBHLTG010000007">
    <property type="protein sequence ID" value="MFC0681207.1"/>
    <property type="molecule type" value="Genomic_DNA"/>
</dbReference>
<evidence type="ECO:0000256" key="9">
    <source>
        <dbReference type="ARBA" id="ARBA00023098"/>
    </source>
</evidence>
<evidence type="ECO:0000256" key="7">
    <source>
        <dbReference type="ARBA" id="ARBA00022840"/>
    </source>
</evidence>
<evidence type="ECO:0000256" key="3">
    <source>
        <dbReference type="ARBA" id="ARBA00022679"/>
    </source>
</evidence>
<feature type="domain" description="DAGKc" evidence="12">
    <location>
        <begin position="5"/>
        <end position="139"/>
    </location>
</feature>
<protein>
    <submittedName>
        <fullName evidence="13">Diacylglycerol/lipid kinase family protein</fullName>
        <ecNumber evidence="13">2.7.1.-</ecNumber>
    </submittedName>
</protein>
<dbReference type="InterPro" id="IPR016064">
    <property type="entry name" value="NAD/diacylglycerol_kinase_sf"/>
</dbReference>
<dbReference type="InterPro" id="IPR017438">
    <property type="entry name" value="ATP-NAD_kinase_N"/>
</dbReference>
<keyword evidence="2" id="KW-0444">Lipid biosynthesis</keyword>
<keyword evidence="9" id="KW-0443">Lipid metabolism</keyword>
<dbReference type="PROSITE" id="PS50146">
    <property type="entry name" value="DAGK"/>
    <property type="match status" value="1"/>
</dbReference>
<evidence type="ECO:0000256" key="4">
    <source>
        <dbReference type="ARBA" id="ARBA00022723"/>
    </source>
</evidence>
<keyword evidence="5" id="KW-0547">Nucleotide-binding</keyword>
<evidence type="ECO:0000256" key="10">
    <source>
        <dbReference type="ARBA" id="ARBA00023209"/>
    </source>
</evidence>
<dbReference type="InterPro" id="IPR001206">
    <property type="entry name" value="Diacylglycerol_kinase_cat_dom"/>
</dbReference>
<gene>
    <name evidence="13" type="ORF">ACFFGH_25540</name>
</gene>
<keyword evidence="4" id="KW-0479">Metal-binding</keyword>
<evidence type="ECO:0000313" key="13">
    <source>
        <dbReference type="EMBL" id="MFC0681207.1"/>
    </source>
</evidence>
<dbReference type="InterPro" id="IPR045540">
    <property type="entry name" value="YegS/DAGK_C"/>
</dbReference>
<dbReference type="EC" id="2.7.1.-" evidence="13"/>
<proteinExistence type="predicted"/>
<dbReference type="SMART" id="SM00046">
    <property type="entry name" value="DAGKc"/>
    <property type="match status" value="1"/>
</dbReference>
<evidence type="ECO:0000313" key="14">
    <source>
        <dbReference type="Proteomes" id="UP001589896"/>
    </source>
</evidence>
<dbReference type="GO" id="GO:0016301">
    <property type="term" value="F:kinase activity"/>
    <property type="evidence" value="ECO:0007669"/>
    <property type="project" value="UniProtKB-KW"/>
</dbReference>
<dbReference type="PANTHER" id="PTHR12358">
    <property type="entry name" value="SPHINGOSINE KINASE"/>
    <property type="match status" value="1"/>
</dbReference>
<organism evidence="13 14">
    <name type="scientific">Lysobacter korlensis</name>
    <dbReference type="NCBI Taxonomy" id="553636"/>
    <lineage>
        <taxon>Bacteria</taxon>
        <taxon>Pseudomonadati</taxon>
        <taxon>Pseudomonadota</taxon>
        <taxon>Gammaproteobacteria</taxon>
        <taxon>Lysobacterales</taxon>
        <taxon>Lysobacteraceae</taxon>
        <taxon>Lysobacter</taxon>
    </lineage>
</organism>
<dbReference type="Gene3D" id="2.60.200.40">
    <property type="match status" value="1"/>
</dbReference>
<dbReference type="SUPFAM" id="SSF111331">
    <property type="entry name" value="NAD kinase/diacylglycerol kinase-like"/>
    <property type="match status" value="1"/>
</dbReference>
<accession>A0ABV6RXL5</accession>
<sequence length="302" mass="32082">MTTSTATKRLVVAINPTASFGKGREVGPAAVAELRRLGHEVVSLSESDFPSLVDAATRALADGPDALVVVGGDGMVNLGVNLVAETATPLGIIPSGTGNDMARGLGIPIGDTAEAVRVVERALTREPRVIDAGRVTSAAGVRWFACVLSAGFDSVVTERANRMRRPRGRARYTIALLLELARLRPVVYRITVDGVEMQERALLACVGNNVSFGGGMRVTPDAVLDDGLLDALVVRPLSRIQFLRIFPRVFRGEHITDPRVSIVRGRRIGIEADGMVAYGDGERFGPLPVDIECVPGALRVLA</sequence>
<comment type="caution">
    <text evidence="13">The sequence shown here is derived from an EMBL/GenBank/DDBJ whole genome shotgun (WGS) entry which is preliminary data.</text>
</comment>
<evidence type="ECO:0000256" key="6">
    <source>
        <dbReference type="ARBA" id="ARBA00022777"/>
    </source>
</evidence>
<evidence type="ECO:0000256" key="11">
    <source>
        <dbReference type="ARBA" id="ARBA00023264"/>
    </source>
</evidence>
<keyword evidence="11" id="KW-1208">Phospholipid metabolism</keyword>
<dbReference type="Pfam" id="PF19279">
    <property type="entry name" value="YegS_C"/>
    <property type="match status" value="1"/>
</dbReference>
<dbReference type="InterPro" id="IPR005218">
    <property type="entry name" value="Diacylglycerol/lipid_kinase"/>
</dbReference>
<keyword evidence="8" id="KW-0460">Magnesium</keyword>
<keyword evidence="14" id="KW-1185">Reference proteome</keyword>